<protein>
    <submittedName>
        <fullName evidence="1">Uncharacterized protein</fullName>
    </submittedName>
</protein>
<evidence type="ECO:0000313" key="2">
    <source>
        <dbReference type="Proteomes" id="UP001148737"/>
    </source>
</evidence>
<gene>
    <name evidence="1" type="ORF">NLG97_g8043</name>
</gene>
<evidence type="ECO:0000313" key="1">
    <source>
        <dbReference type="EMBL" id="KAJ3480569.1"/>
    </source>
</evidence>
<dbReference type="EMBL" id="JANAKD010001336">
    <property type="protein sequence ID" value="KAJ3480569.1"/>
    <property type="molecule type" value="Genomic_DNA"/>
</dbReference>
<organism evidence="1 2">
    <name type="scientific">Lecanicillium saksenae</name>
    <dbReference type="NCBI Taxonomy" id="468837"/>
    <lineage>
        <taxon>Eukaryota</taxon>
        <taxon>Fungi</taxon>
        <taxon>Dikarya</taxon>
        <taxon>Ascomycota</taxon>
        <taxon>Pezizomycotina</taxon>
        <taxon>Sordariomycetes</taxon>
        <taxon>Hypocreomycetidae</taxon>
        <taxon>Hypocreales</taxon>
        <taxon>Cordycipitaceae</taxon>
        <taxon>Lecanicillium</taxon>
    </lineage>
</organism>
<proteinExistence type="predicted"/>
<name>A0ACC1QLZ7_9HYPO</name>
<reference evidence="1" key="1">
    <citation type="submission" date="2022-07" db="EMBL/GenBank/DDBJ databases">
        <title>Genome Sequence of Lecanicillium saksenae.</title>
        <authorList>
            <person name="Buettner E."/>
        </authorList>
    </citation>
    <scope>NUCLEOTIDE SEQUENCE</scope>
    <source>
        <strain evidence="1">VT-O1</strain>
    </source>
</reference>
<accession>A0ACC1QLZ7</accession>
<keyword evidence="2" id="KW-1185">Reference proteome</keyword>
<comment type="caution">
    <text evidence="1">The sequence shown here is derived from an EMBL/GenBank/DDBJ whole genome shotgun (WGS) entry which is preliminary data.</text>
</comment>
<dbReference type="Proteomes" id="UP001148737">
    <property type="component" value="Unassembled WGS sequence"/>
</dbReference>
<sequence length="183" mass="20489">MSRNKPVTVVEYSSMAYNTMPDAATAFSAFQNCQGELLVGRLMKDLFRKHKVQDRLGLVLLHKHCILNTGERMTRILGTKSPAPQQLGEPCTWKVNLADGRMIPVEFSMEAKAMDWHDLRLRVFVKEFLALLLQHQAHKSFGLCLYPGDGYPGHIELADGRNSVGLSLDEVCTPTLNDTAPTF</sequence>